<evidence type="ECO:0000313" key="1">
    <source>
        <dbReference type="EMBL" id="KIM82184.1"/>
    </source>
</evidence>
<dbReference type="InParanoid" id="A0A0C3FR76"/>
<keyword evidence="2" id="KW-1185">Reference proteome</keyword>
<dbReference type="AlphaFoldDB" id="A0A0C3FR76"/>
<sequence length="103" mass="12083">MQILADNYDMETFKQGDCHQINESIILELYDERYRSAMDHIALGQYVFRYKDWRRSRTMPTPASRGDEVANSDSTKCCLVICIQDPARMLRQLPRALHRAVDE</sequence>
<name>A0A0C3FR76_PILCF</name>
<reference evidence="2" key="2">
    <citation type="submission" date="2015-01" db="EMBL/GenBank/DDBJ databases">
        <title>Evolutionary Origins and Diversification of the Mycorrhizal Mutualists.</title>
        <authorList>
            <consortium name="DOE Joint Genome Institute"/>
            <consortium name="Mycorrhizal Genomics Consortium"/>
            <person name="Kohler A."/>
            <person name="Kuo A."/>
            <person name="Nagy L.G."/>
            <person name="Floudas D."/>
            <person name="Copeland A."/>
            <person name="Barry K.W."/>
            <person name="Cichocki N."/>
            <person name="Veneault-Fourrey C."/>
            <person name="LaButti K."/>
            <person name="Lindquist E.A."/>
            <person name="Lipzen A."/>
            <person name="Lundell T."/>
            <person name="Morin E."/>
            <person name="Murat C."/>
            <person name="Riley R."/>
            <person name="Ohm R."/>
            <person name="Sun H."/>
            <person name="Tunlid A."/>
            <person name="Henrissat B."/>
            <person name="Grigoriev I.V."/>
            <person name="Hibbett D.S."/>
            <person name="Martin F."/>
        </authorList>
    </citation>
    <scope>NUCLEOTIDE SEQUENCE [LARGE SCALE GENOMIC DNA]</scope>
    <source>
        <strain evidence="2">F 1598</strain>
    </source>
</reference>
<protein>
    <submittedName>
        <fullName evidence="1">Uncharacterized protein</fullName>
    </submittedName>
</protein>
<gene>
    <name evidence="1" type="ORF">PILCRDRAFT_470924</name>
</gene>
<organism evidence="1 2">
    <name type="scientific">Piloderma croceum (strain F 1598)</name>
    <dbReference type="NCBI Taxonomy" id="765440"/>
    <lineage>
        <taxon>Eukaryota</taxon>
        <taxon>Fungi</taxon>
        <taxon>Dikarya</taxon>
        <taxon>Basidiomycota</taxon>
        <taxon>Agaricomycotina</taxon>
        <taxon>Agaricomycetes</taxon>
        <taxon>Agaricomycetidae</taxon>
        <taxon>Atheliales</taxon>
        <taxon>Atheliaceae</taxon>
        <taxon>Piloderma</taxon>
    </lineage>
</organism>
<dbReference type="HOGENOM" id="CLU_2264732_0_0_1"/>
<evidence type="ECO:0000313" key="2">
    <source>
        <dbReference type="Proteomes" id="UP000054166"/>
    </source>
</evidence>
<accession>A0A0C3FR76</accession>
<dbReference type="EMBL" id="KN832995">
    <property type="protein sequence ID" value="KIM82184.1"/>
    <property type="molecule type" value="Genomic_DNA"/>
</dbReference>
<proteinExistence type="predicted"/>
<reference evidence="1 2" key="1">
    <citation type="submission" date="2014-04" db="EMBL/GenBank/DDBJ databases">
        <authorList>
            <consortium name="DOE Joint Genome Institute"/>
            <person name="Kuo A."/>
            <person name="Tarkka M."/>
            <person name="Buscot F."/>
            <person name="Kohler A."/>
            <person name="Nagy L.G."/>
            <person name="Floudas D."/>
            <person name="Copeland A."/>
            <person name="Barry K.W."/>
            <person name="Cichocki N."/>
            <person name="Veneault-Fourrey C."/>
            <person name="LaButti K."/>
            <person name="Lindquist E.A."/>
            <person name="Lipzen A."/>
            <person name="Lundell T."/>
            <person name="Morin E."/>
            <person name="Murat C."/>
            <person name="Sun H."/>
            <person name="Tunlid A."/>
            <person name="Henrissat B."/>
            <person name="Grigoriev I.V."/>
            <person name="Hibbett D.S."/>
            <person name="Martin F."/>
            <person name="Nordberg H.P."/>
            <person name="Cantor M.N."/>
            <person name="Hua S.X."/>
        </authorList>
    </citation>
    <scope>NUCLEOTIDE SEQUENCE [LARGE SCALE GENOMIC DNA]</scope>
    <source>
        <strain evidence="1 2">F 1598</strain>
    </source>
</reference>
<dbReference type="Proteomes" id="UP000054166">
    <property type="component" value="Unassembled WGS sequence"/>
</dbReference>